<evidence type="ECO:0000256" key="12">
    <source>
        <dbReference type="ARBA" id="ARBA00023180"/>
    </source>
</evidence>
<dbReference type="RefSeq" id="XP_020044336.1">
    <property type="nucleotide sequence ID" value="XM_020194811.1"/>
</dbReference>
<dbReference type="Pfam" id="PF02366">
    <property type="entry name" value="PMT"/>
    <property type="match status" value="1"/>
</dbReference>
<keyword evidence="8" id="KW-0677">Repeat</keyword>
<comment type="similarity">
    <text evidence="3 15">Belongs to the glycosyltransferase 39 family.</text>
</comment>
<sequence length="778" mass="89113">MAKKSSKKSSKLSSKRSNANFNSTSASKFIIKDGVSRPFVVTSPSEDLIRKRSVVNPKEKLLIAVLLFFTILIRFHALSKPNSVVFDEVHFGGFASKYINGKYFMDVHPPLAKMLFAAIGYIFGFKGDFPFKNIGDVYPETTPYLMMRAFPALLGVGTVLYCYLTLRATGCRVITSFFAAALLAIENSNVTISRYILLDSPLLFFIASSVYSIKKFEIQTPFSFEWFRSLVIAGVGLGFSVSSKWVGLFTIGWVGILMIWQLWFIIGDLNVSTKKIFFHFISRGFILLGIPLILYLFFFSIHFQLLPNEGDGSAFMSSAFRSTLSGNTIPKTTKAQVGVGSLVTIRHIATQGGYLHSHDHLYETGSKQQQITLYPHLDSNNHWLVELYNVTEVPTSFEQIKDRTKIRLKHKLTQRRLHSHDHKAPVSEQDYQKEVSAYGYAGFAGDANDDFIVEIVQQKSKPNARQEVRALETVFRLRHAMTGCYLFSHEVKLPKWGFEQQEVTCATQGVVPKSYWYIETNENEFLPKDAETVSYKKPSFLGKFIEHHKRAWHINNGLNSPHNWESRPHSWPFLTRGINYWVHNHTQVYLLGNAVIWWSASAAIFFFCCNLAANILNWQRGKPVCTDAHVFNWTIQMIHFIIGWGIHFFPSFLMTRQLFLHHYIPSLYFGILALAHFFDIFVSFVFANRRYVSYAILATFFGLSGLFFYNYSPLIYAEPWTKSLCQKSKLVSTWDFDCSAFYSDYITTSAESFDFKKAKPLVDENVIANDFKYKLDNN</sequence>
<evidence type="ECO:0000256" key="15">
    <source>
        <dbReference type="RuleBase" id="RU367007"/>
    </source>
</evidence>
<dbReference type="GeneID" id="30968447"/>
<dbReference type="InterPro" id="IPR032421">
    <property type="entry name" value="PMT_4TMC"/>
</dbReference>
<organism evidence="17 18">
    <name type="scientific">Ascoidea rubescens DSM 1968</name>
    <dbReference type="NCBI Taxonomy" id="1344418"/>
    <lineage>
        <taxon>Eukaryota</taxon>
        <taxon>Fungi</taxon>
        <taxon>Dikarya</taxon>
        <taxon>Ascomycota</taxon>
        <taxon>Saccharomycotina</taxon>
        <taxon>Saccharomycetes</taxon>
        <taxon>Ascoideaceae</taxon>
        <taxon>Ascoidea</taxon>
    </lineage>
</organism>
<feature type="transmembrane region" description="Helical" evidence="15">
    <location>
        <begin position="630"/>
        <end position="647"/>
    </location>
</feature>
<evidence type="ECO:0000256" key="9">
    <source>
        <dbReference type="ARBA" id="ARBA00022824"/>
    </source>
</evidence>
<dbReference type="PROSITE" id="PS50919">
    <property type="entry name" value="MIR"/>
    <property type="match status" value="3"/>
</dbReference>
<dbReference type="PANTHER" id="PTHR10050:SF50">
    <property type="entry name" value="DOLICHYL-PHOSPHATE-MANNOSE--PROTEIN MANNOSYLTRANSFERASE 1-RELATED"/>
    <property type="match status" value="1"/>
</dbReference>
<evidence type="ECO:0000256" key="1">
    <source>
        <dbReference type="ARBA" id="ARBA00004477"/>
    </source>
</evidence>
<feature type="transmembrane region" description="Helical" evidence="15">
    <location>
        <begin position="248"/>
        <end position="266"/>
    </location>
</feature>
<name>A0A1D2V8Z0_9ASCO</name>
<evidence type="ECO:0000313" key="17">
    <source>
        <dbReference type="EMBL" id="ODV58029.1"/>
    </source>
</evidence>
<evidence type="ECO:0000256" key="2">
    <source>
        <dbReference type="ARBA" id="ARBA00004922"/>
    </source>
</evidence>
<evidence type="ECO:0000256" key="13">
    <source>
        <dbReference type="ARBA" id="ARBA00045085"/>
    </source>
</evidence>
<keyword evidence="18" id="KW-1185">Reference proteome</keyword>
<evidence type="ECO:0000259" key="16">
    <source>
        <dbReference type="PROSITE" id="PS50919"/>
    </source>
</evidence>
<keyword evidence="5 15" id="KW-0328">Glycosyltransferase</keyword>
<comment type="subcellular location">
    <subcellularLocation>
        <location evidence="1 15">Endoplasmic reticulum membrane</location>
        <topology evidence="1 15">Multi-pass membrane protein</topology>
    </subcellularLocation>
</comment>
<keyword evidence="12" id="KW-0325">Glycoprotein</keyword>
<dbReference type="OrthoDB" id="292747at2759"/>
<evidence type="ECO:0000256" key="11">
    <source>
        <dbReference type="ARBA" id="ARBA00023136"/>
    </source>
</evidence>
<keyword evidence="9 15" id="KW-0256">Endoplasmic reticulum</keyword>
<evidence type="ECO:0000256" key="4">
    <source>
        <dbReference type="ARBA" id="ARBA00012839"/>
    </source>
</evidence>
<comment type="pathway">
    <text evidence="2 15">Protein modification; protein glycosylation.</text>
</comment>
<keyword evidence="6 15" id="KW-0808">Transferase</keyword>
<comment type="catalytic activity">
    <reaction evidence="13 15">
        <text>a di-trans,poly-cis-dolichyl beta-D-mannosyl phosphate + L-threonyl-[protein] = 3-O-(alpha-D-mannosyl)-L-threonyl-[protein] + a di-trans,poly-cis-dolichyl phosphate + H(+)</text>
        <dbReference type="Rhea" id="RHEA:53396"/>
        <dbReference type="Rhea" id="RHEA-COMP:11060"/>
        <dbReference type="Rhea" id="RHEA-COMP:13547"/>
        <dbReference type="Rhea" id="RHEA-COMP:19498"/>
        <dbReference type="Rhea" id="RHEA-COMP:19501"/>
        <dbReference type="ChEBI" id="CHEBI:15378"/>
        <dbReference type="ChEBI" id="CHEBI:30013"/>
        <dbReference type="ChEBI" id="CHEBI:57683"/>
        <dbReference type="ChEBI" id="CHEBI:58211"/>
        <dbReference type="ChEBI" id="CHEBI:137323"/>
        <dbReference type="EC" id="2.4.1.109"/>
    </reaction>
</comment>
<dbReference type="EC" id="2.4.1.109" evidence="4 15"/>
<dbReference type="CDD" id="cd23283">
    <property type="entry name" value="beta-trefoil_MIR_PMT1-like"/>
    <property type="match status" value="1"/>
</dbReference>
<dbReference type="InterPro" id="IPR036300">
    <property type="entry name" value="MIR_dom_sf"/>
</dbReference>
<dbReference type="GO" id="GO:0004169">
    <property type="term" value="F:dolichyl-phosphate-mannose-protein mannosyltransferase activity"/>
    <property type="evidence" value="ECO:0007669"/>
    <property type="project" value="UniProtKB-UniRule"/>
</dbReference>
<feature type="domain" description="MIR" evidence="16">
    <location>
        <begin position="334"/>
        <end position="388"/>
    </location>
</feature>
<dbReference type="Pfam" id="PF02815">
    <property type="entry name" value="MIR"/>
    <property type="match status" value="1"/>
</dbReference>
<evidence type="ECO:0000256" key="5">
    <source>
        <dbReference type="ARBA" id="ARBA00022676"/>
    </source>
</evidence>
<comment type="function">
    <text evidence="15">Transfers mannose from Dol-P-mannose to Ser or Thr residues on proteins.</text>
</comment>
<dbReference type="AlphaFoldDB" id="A0A1D2V8Z0"/>
<proteinExistence type="inferred from homology"/>
<protein>
    <recommendedName>
        <fullName evidence="4 15">Dolichyl-phosphate-mannose--protein mannosyltransferase</fullName>
        <ecNumber evidence="4 15">2.4.1.109</ecNumber>
    </recommendedName>
</protein>
<feature type="transmembrane region" description="Helical" evidence="15">
    <location>
        <begin position="278"/>
        <end position="298"/>
    </location>
</feature>
<feature type="transmembrane region" description="Helical" evidence="15">
    <location>
        <begin position="145"/>
        <end position="164"/>
    </location>
</feature>
<evidence type="ECO:0000256" key="10">
    <source>
        <dbReference type="ARBA" id="ARBA00022989"/>
    </source>
</evidence>
<reference evidence="18" key="1">
    <citation type="submission" date="2016-05" db="EMBL/GenBank/DDBJ databases">
        <title>Comparative genomics of biotechnologically important yeasts.</title>
        <authorList>
            <consortium name="DOE Joint Genome Institute"/>
            <person name="Riley R."/>
            <person name="Haridas S."/>
            <person name="Wolfe K.H."/>
            <person name="Lopes M.R."/>
            <person name="Hittinger C.T."/>
            <person name="Goker M."/>
            <person name="Salamov A."/>
            <person name="Wisecaver J."/>
            <person name="Long T.M."/>
            <person name="Aerts A.L."/>
            <person name="Barry K."/>
            <person name="Choi C."/>
            <person name="Clum A."/>
            <person name="Coughlan A.Y."/>
            <person name="Deshpande S."/>
            <person name="Douglass A.P."/>
            <person name="Hanson S.J."/>
            <person name="Klenk H.-P."/>
            <person name="Labutti K."/>
            <person name="Lapidus A."/>
            <person name="Lindquist E."/>
            <person name="Lipzen A."/>
            <person name="Meier-Kolthoff J.P."/>
            <person name="Ohm R.A."/>
            <person name="Otillar R.P."/>
            <person name="Pangilinan J."/>
            <person name="Peng Y."/>
            <person name="Rokas A."/>
            <person name="Rosa C.A."/>
            <person name="Scheuner C."/>
            <person name="Sibirny A.A."/>
            <person name="Slot J.C."/>
            <person name="Stielow J.B."/>
            <person name="Sun H."/>
            <person name="Kurtzman C.P."/>
            <person name="Blackwell M."/>
            <person name="Grigoriev I.V."/>
            <person name="Jeffries T.W."/>
        </authorList>
    </citation>
    <scope>NUCLEOTIDE SEQUENCE [LARGE SCALE GENOMIC DNA]</scope>
    <source>
        <strain evidence="18">DSM 1968</strain>
    </source>
</reference>
<dbReference type="InterPro" id="IPR003342">
    <property type="entry name" value="ArnT-like_N"/>
</dbReference>
<evidence type="ECO:0000256" key="7">
    <source>
        <dbReference type="ARBA" id="ARBA00022692"/>
    </source>
</evidence>
<dbReference type="Pfam" id="PF16192">
    <property type="entry name" value="PMT_4TMC"/>
    <property type="match status" value="1"/>
</dbReference>
<dbReference type="SUPFAM" id="SSF82109">
    <property type="entry name" value="MIR domain"/>
    <property type="match status" value="1"/>
</dbReference>
<dbReference type="EMBL" id="KV454495">
    <property type="protein sequence ID" value="ODV58029.1"/>
    <property type="molecule type" value="Genomic_DNA"/>
</dbReference>
<keyword evidence="10 15" id="KW-1133">Transmembrane helix</keyword>
<feature type="transmembrane region" description="Helical" evidence="15">
    <location>
        <begin position="171"/>
        <end position="189"/>
    </location>
</feature>
<accession>A0A1D2V8Z0</accession>
<gene>
    <name evidence="17" type="ORF">ASCRUDRAFT_83030</name>
</gene>
<dbReference type="SMART" id="SM00472">
    <property type="entry name" value="MIR"/>
    <property type="match status" value="3"/>
</dbReference>
<keyword evidence="11 15" id="KW-0472">Membrane</keyword>
<feature type="transmembrane region" description="Helical" evidence="15">
    <location>
        <begin position="595"/>
        <end position="618"/>
    </location>
</feature>
<comment type="catalytic activity">
    <reaction evidence="14 15">
        <text>a di-trans,poly-cis-dolichyl beta-D-mannosyl phosphate + L-seryl-[protein] = 3-O-(alpha-D-mannosyl)-L-seryl-[protein] + a di-trans,poly-cis-dolichyl phosphate + H(+)</text>
        <dbReference type="Rhea" id="RHEA:17377"/>
        <dbReference type="Rhea" id="RHEA-COMP:9863"/>
        <dbReference type="Rhea" id="RHEA-COMP:13546"/>
        <dbReference type="Rhea" id="RHEA-COMP:19498"/>
        <dbReference type="Rhea" id="RHEA-COMP:19501"/>
        <dbReference type="ChEBI" id="CHEBI:15378"/>
        <dbReference type="ChEBI" id="CHEBI:29999"/>
        <dbReference type="ChEBI" id="CHEBI:57683"/>
        <dbReference type="ChEBI" id="CHEBI:58211"/>
        <dbReference type="ChEBI" id="CHEBI:137321"/>
        <dbReference type="EC" id="2.4.1.109"/>
    </reaction>
</comment>
<dbReference type="FunCoup" id="A0A1D2V8Z0">
    <property type="interactions" value="66"/>
</dbReference>
<feature type="domain" description="MIR" evidence="16">
    <location>
        <begin position="397"/>
        <end position="456"/>
    </location>
</feature>
<evidence type="ECO:0000256" key="6">
    <source>
        <dbReference type="ARBA" id="ARBA00022679"/>
    </source>
</evidence>
<dbReference type="InParanoid" id="A0A1D2V8Z0"/>
<dbReference type="Proteomes" id="UP000095038">
    <property type="component" value="Unassembled WGS sequence"/>
</dbReference>
<dbReference type="UniPathway" id="UPA00378"/>
<dbReference type="STRING" id="1344418.A0A1D2V8Z0"/>
<keyword evidence="7 15" id="KW-0812">Transmembrane</keyword>
<evidence type="ECO:0000256" key="3">
    <source>
        <dbReference type="ARBA" id="ARBA00007222"/>
    </source>
</evidence>
<evidence type="ECO:0000256" key="8">
    <source>
        <dbReference type="ARBA" id="ARBA00022737"/>
    </source>
</evidence>
<feature type="transmembrane region" description="Helical" evidence="15">
    <location>
        <begin position="61"/>
        <end position="78"/>
    </location>
</feature>
<dbReference type="InterPro" id="IPR027005">
    <property type="entry name" value="PMT-like"/>
</dbReference>
<dbReference type="PANTHER" id="PTHR10050">
    <property type="entry name" value="DOLICHYL-PHOSPHATE-MANNOSE--PROTEIN MANNOSYLTRANSFERASE"/>
    <property type="match status" value="1"/>
</dbReference>
<dbReference type="InterPro" id="IPR016093">
    <property type="entry name" value="MIR_motif"/>
</dbReference>
<evidence type="ECO:0000256" key="14">
    <source>
        <dbReference type="ARBA" id="ARBA00045102"/>
    </source>
</evidence>
<feature type="transmembrane region" description="Helical" evidence="15">
    <location>
        <begin position="694"/>
        <end position="712"/>
    </location>
</feature>
<dbReference type="GO" id="GO:0005789">
    <property type="term" value="C:endoplasmic reticulum membrane"/>
    <property type="evidence" value="ECO:0007669"/>
    <property type="project" value="UniProtKB-SubCell"/>
</dbReference>
<feature type="transmembrane region" description="Helical" evidence="15">
    <location>
        <begin position="667"/>
        <end position="687"/>
    </location>
</feature>
<dbReference type="Gene3D" id="2.80.10.50">
    <property type="match status" value="1"/>
</dbReference>
<feature type="domain" description="MIR" evidence="16">
    <location>
        <begin position="465"/>
        <end position="521"/>
    </location>
</feature>
<evidence type="ECO:0000313" key="18">
    <source>
        <dbReference type="Proteomes" id="UP000095038"/>
    </source>
</evidence>